<reference evidence="1" key="1">
    <citation type="submission" date="2020-05" db="EMBL/GenBank/DDBJ databases">
        <authorList>
            <person name="Chiriac C."/>
            <person name="Salcher M."/>
            <person name="Ghai R."/>
            <person name="Kavagutti S V."/>
        </authorList>
    </citation>
    <scope>NUCLEOTIDE SEQUENCE</scope>
</reference>
<dbReference type="SUPFAM" id="SSF50494">
    <property type="entry name" value="Trypsin-like serine proteases"/>
    <property type="match status" value="1"/>
</dbReference>
<evidence type="ECO:0000313" key="1">
    <source>
        <dbReference type="EMBL" id="CAB4972807.1"/>
    </source>
</evidence>
<sequence length="367" mass="38641">MDTSRATRTEILLDENTATALDYRLRETAPQQFGGLYLDLNTGSAVVFWKGDQDLPGVDSVAFVVESARTIPEMPAPEGLAHGYQLVVHAAEHSLVELDRERDSVVSGDWTPDVSDRVATYFVDVSDATVHVGLEKLSDADRENAARVFGSAVVLFADERGEKLGTRSADAAPHYGGLRLYNSSGSGCSGGFDVKNAASDYMLTAGHCGSSTFTNNGAVVGSTVGREFLNNGYDSQYISGQFSPRIYSGCLTCSTNRIVKGTWAPWIGEADILTSGATSGQAGFFSIAQIDVCHNYGSITTCHLDAAGWVGPMANTAGGDSGGAVYVESGANAYAVGTVDGISGTGTMYFSRIQALLSRWGLTLVTG</sequence>
<name>A0A6J7LWU8_9ZZZZ</name>
<organism evidence="1">
    <name type="scientific">freshwater metagenome</name>
    <dbReference type="NCBI Taxonomy" id="449393"/>
    <lineage>
        <taxon>unclassified sequences</taxon>
        <taxon>metagenomes</taxon>
        <taxon>ecological metagenomes</taxon>
    </lineage>
</organism>
<dbReference type="GO" id="GO:0004252">
    <property type="term" value="F:serine-type endopeptidase activity"/>
    <property type="evidence" value="ECO:0007669"/>
    <property type="project" value="InterPro"/>
</dbReference>
<accession>A0A6J7LWU8</accession>
<dbReference type="GO" id="GO:0006508">
    <property type="term" value="P:proteolysis"/>
    <property type="evidence" value="ECO:0007669"/>
    <property type="project" value="InterPro"/>
</dbReference>
<dbReference type="AlphaFoldDB" id="A0A6J7LWU8"/>
<dbReference type="InterPro" id="IPR018114">
    <property type="entry name" value="TRYPSIN_HIS"/>
</dbReference>
<dbReference type="PROSITE" id="PS00135">
    <property type="entry name" value="TRYPSIN_SER"/>
    <property type="match status" value="1"/>
</dbReference>
<dbReference type="EMBL" id="CAFBON010000001">
    <property type="protein sequence ID" value="CAB4972807.1"/>
    <property type="molecule type" value="Genomic_DNA"/>
</dbReference>
<dbReference type="PROSITE" id="PS00134">
    <property type="entry name" value="TRYPSIN_HIS"/>
    <property type="match status" value="1"/>
</dbReference>
<protein>
    <submittedName>
        <fullName evidence="1">Unannotated protein</fullName>
    </submittedName>
</protein>
<dbReference type="Gene3D" id="2.40.10.10">
    <property type="entry name" value="Trypsin-like serine proteases"/>
    <property type="match status" value="2"/>
</dbReference>
<gene>
    <name evidence="1" type="ORF">UFOPK3954_00030</name>
</gene>
<dbReference type="InterPro" id="IPR043504">
    <property type="entry name" value="Peptidase_S1_PA_chymotrypsin"/>
</dbReference>
<proteinExistence type="predicted"/>
<dbReference type="InterPro" id="IPR033116">
    <property type="entry name" value="TRYPSIN_SER"/>
</dbReference>
<dbReference type="InterPro" id="IPR009003">
    <property type="entry name" value="Peptidase_S1_PA"/>
</dbReference>